<dbReference type="AlphaFoldDB" id="A0AAD9RWK1"/>
<proteinExistence type="predicted"/>
<dbReference type="PANTHER" id="PTHR35617:SF3">
    <property type="entry name" value="CORE-BINDING (CB) DOMAIN-CONTAINING PROTEIN"/>
    <property type="match status" value="1"/>
</dbReference>
<name>A0AAD9RWK1_9HYME</name>
<organism evidence="1 2">
    <name type="scientific">Odynerus spinipes</name>
    <dbReference type="NCBI Taxonomy" id="1348599"/>
    <lineage>
        <taxon>Eukaryota</taxon>
        <taxon>Metazoa</taxon>
        <taxon>Ecdysozoa</taxon>
        <taxon>Arthropoda</taxon>
        <taxon>Hexapoda</taxon>
        <taxon>Insecta</taxon>
        <taxon>Pterygota</taxon>
        <taxon>Neoptera</taxon>
        <taxon>Endopterygota</taxon>
        <taxon>Hymenoptera</taxon>
        <taxon>Apocrita</taxon>
        <taxon>Aculeata</taxon>
        <taxon>Vespoidea</taxon>
        <taxon>Vespidae</taxon>
        <taxon>Eumeninae</taxon>
        <taxon>Odynerus</taxon>
    </lineage>
</organism>
<dbReference type="Proteomes" id="UP001258017">
    <property type="component" value="Unassembled WGS sequence"/>
</dbReference>
<dbReference type="PANTHER" id="PTHR35617">
    <property type="entry name" value="PHAGE_INTEGRASE DOMAIN-CONTAINING PROTEIN"/>
    <property type="match status" value="1"/>
</dbReference>
<evidence type="ECO:0000313" key="1">
    <source>
        <dbReference type="EMBL" id="KAK2586960.1"/>
    </source>
</evidence>
<protein>
    <submittedName>
        <fullName evidence="1">Uncharacterized protein</fullName>
    </submittedName>
</protein>
<evidence type="ECO:0000313" key="2">
    <source>
        <dbReference type="Proteomes" id="UP001258017"/>
    </source>
</evidence>
<comment type="caution">
    <text evidence="1">The sequence shown here is derived from an EMBL/GenBank/DDBJ whole genome shotgun (WGS) entry which is preliminary data.</text>
</comment>
<keyword evidence="2" id="KW-1185">Reference proteome</keyword>
<gene>
    <name evidence="1" type="ORF">KPH14_008486</name>
</gene>
<reference evidence="1" key="2">
    <citation type="journal article" date="2023" name="Commun. Biol.">
        <title>Intrasexual cuticular hydrocarbon dimorphism in a wasp sheds light on hydrocarbon biosynthesis genes in Hymenoptera.</title>
        <authorList>
            <person name="Moris V.C."/>
            <person name="Podsiadlowski L."/>
            <person name="Martin S."/>
            <person name="Oeyen J.P."/>
            <person name="Donath A."/>
            <person name="Petersen M."/>
            <person name="Wilbrandt J."/>
            <person name="Misof B."/>
            <person name="Liedtke D."/>
            <person name="Thamm M."/>
            <person name="Scheiner R."/>
            <person name="Schmitt T."/>
            <person name="Niehuis O."/>
        </authorList>
    </citation>
    <scope>NUCLEOTIDE SEQUENCE</scope>
    <source>
        <strain evidence="1">GBR_01_08_01A</strain>
    </source>
</reference>
<sequence length="113" mass="13024">MQTLTLIDIRNIVSRGDRLEIKIVERVKTSAINRAQPLLILPFFKEDPLICPAITITDYIERTKELRGMENRLLVSVKKPHKAVSAETLSHWIKKTLQDSGINVSYFKAYVHH</sequence>
<reference evidence="1" key="1">
    <citation type="submission" date="2021-08" db="EMBL/GenBank/DDBJ databases">
        <authorList>
            <person name="Misof B."/>
            <person name="Oliver O."/>
            <person name="Podsiadlowski L."/>
            <person name="Donath A."/>
            <person name="Peters R."/>
            <person name="Mayer C."/>
            <person name="Rust J."/>
            <person name="Gunkel S."/>
            <person name="Lesny P."/>
            <person name="Martin S."/>
            <person name="Oeyen J.P."/>
            <person name="Petersen M."/>
            <person name="Panagiotis P."/>
            <person name="Wilbrandt J."/>
            <person name="Tanja T."/>
        </authorList>
    </citation>
    <scope>NUCLEOTIDE SEQUENCE</scope>
    <source>
        <strain evidence="1">GBR_01_08_01A</strain>
        <tissue evidence="1">Thorax + abdomen</tissue>
    </source>
</reference>
<dbReference type="EMBL" id="JAIFRP010000009">
    <property type="protein sequence ID" value="KAK2586960.1"/>
    <property type="molecule type" value="Genomic_DNA"/>
</dbReference>
<accession>A0AAD9RWK1</accession>